<dbReference type="GO" id="GO:0005829">
    <property type="term" value="C:cytosol"/>
    <property type="evidence" value="ECO:0007669"/>
    <property type="project" value="TreeGrafter"/>
</dbReference>
<dbReference type="InterPro" id="IPR014830">
    <property type="entry name" value="Glycolipid_transfer_prot_dom"/>
</dbReference>
<dbReference type="GO" id="GO:0016020">
    <property type="term" value="C:membrane"/>
    <property type="evidence" value="ECO:0007669"/>
    <property type="project" value="TreeGrafter"/>
</dbReference>
<protein>
    <recommendedName>
        <fullName evidence="1">Glycolipid transfer protein domain-containing protein</fullName>
    </recommendedName>
</protein>
<evidence type="ECO:0000313" key="3">
    <source>
        <dbReference type="Proteomes" id="UP001140206"/>
    </source>
</evidence>
<dbReference type="GO" id="GO:1902387">
    <property type="term" value="F:ceramide 1-phosphate binding"/>
    <property type="evidence" value="ECO:0007669"/>
    <property type="project" value="TreeGrafter"/>
</dbReference>
<reference evidence="2" key="1">
    <citation type="submission" date="2022-08" db="EMBL/GenBank/DDBJ databases">
        <authorList>
            <person name="Marques A."/>
        </authorList>
    </citation>
    <scope>NUCLEOTIDE SEQUENCE</scope>
    <source>
        <strain evidence="2">RhyPub2mFocal</strain>
        <tissue evidence="2">Leaves</tissue>
    </source>
</reference>
<accession>A0AAV8HA24</accession>
<name>A0AAV8HA24_9POAL</name>
<evidence type="ECO:0000259" key="1">
    <source>
        <dbReference type="Pfam" id="PF08718"/>
    </source>
</evidence>
<dbReference type="InterPro" id="IPR036497">
    <property type="entry name" value="GLTP_sf"/>
</dbReference>
<proteinExistence type="predicted"/>
<dbReference type="Pfam" id="PF08718">
    <property type="entry name" value="GLTP"/>
    <property type="match status" value="1"/>
</dbReference>
<gene>
    <name evidence="2" type="ORF">LUZ62_026780</name>
</gene>
<evidence type="ECO:0000313" key="2">
    <source>
        <dbReference type="EMBL" id="KAJ4814214.1"/>
    </source>
</evidence>
<dbReference type="Proteomes" id="UP001140206">
    <property type="component" value="Chromosome 1"/>
</dbReference>
<dbReference type="AlphaFoldDB" id="A0AAV8HA24"/>
<organism evidence="2 3">
    <name type="scientific">Rhynchospora pubera</name>
    <dbReference type="NCBI Taxonomy" id="906938"/>
    <lineage>
        <taxon>Eukaryota</taxon>
        <taxon>Viridiplantae</taxon>
        <taxon>Streptophyta</taxon>
        <taxon>Embryophyta</taxon>
        <taxon>Tracheophyta</taxon>
        <taxon>Spermatophyta</taxon>
        <taxon>Magnoliopsida</taxon>
        <taxon>Liliopsida</taxon>
        <taxon>Poales</taxon>
        <taxon>Cyperaceae</taxon>
        <taxon>Cyperoideae</taxon>
        <taxon>Rhynchosporeae</taxon>
        <taxon>Rhynchospora</taxon>
    </lineage>
</organism>
<dbReference type="SUPFAM" id="SSF110004">
    <property type="entry name" value="Glycolipid transfer protein, GLTP"/>
    <property type="match status" value="1"/>
</dbReference>
<comment type="caution">
    <text evidence="2">The sequence shown here is derived from an EMBL/GenBank/DDBJ whole genome shotgun (WGS) entry which is preliminary data.</text>
</comment>
<sequence length="219" mass="24900">MAKGGEKEWIESCEIMVAIEELSLLKNEGEEKKLSTLAFLHLSNLLLQVLDKIGPTMSVLSLDIRRNIERLEEMYLLDPSCNSSLMEIVEKEVKEGTVRKADSCSRAILWLSRSLDFSVALLDGVKKDSEQSLNQIIEESYKTTLGPWHGWIASAAYKIALQLTPDREVFVGLLMGKDKDNAKFKGEIYKLVTLIQPFLHEIHELMVSVHFPFLLFIFV</sequence>
<dbReference type="EMBL" id="JAMFTS010000001">
    <property type="protein sequence ID" value="KAJ4814214.1"/>
    <property type="molecule type" value="Genomic_DNA"/>
</dbReference>
<keyword evidence="3" id="KW-1185">Reference proteome</keyword>
<dbReference type="PANTHER" id="PTHR10219:SF34">
    <property type="entry name" value="GLYCOLIPID TRANSFER PROTEIN 3"/>
    <property type="match status" value="1"/>
</dbReference>
<dbReference type="Gene3D" id="1.10.3520.10">
    <property type="entry name" value="Glycolipid transfer protein"/>
    <property type="match status" value="1"/>
</dbReference>
<feature type="domain" description="Glycolipid transfer protein" evidence="1">
    <location>
        <begin position="35"/>
        <end position="174"/>
    </location>
</feature>
<dbReference type="GO" id="GO:1902388">
    <property type="term" value="F:ceramide 1-phosphate transfer activity"/>
    <property type="evidence" value="ECO:0007669"/>
    <property type="project" value="TreeGrafter"/>
</dbReference>
<dbReference type="PANTHER" id="PTHR10219">
    <property type="entry name" value="GLYCOLIPID TRANSFER PROTEIN-RELATED"/>
    <property type="match status" value="1"/>
</dbReference>